<dbReference type="PROSITE" id="PS50110">
    <property type="entry name" value="RESPONSE_REGULATORY"/>
    <property type="match status" value="2"/>
</dbReference>
<dbReference type="CDD" id="cd16922">
    <property type="entry name" value="HATPase_EvgS-ArcB-TorS-like"/>
    <property type="match status" value="1"/>
</dbReference>
<dbReference type="Gene3D" id="1.10.287.130">
    <property type="match status" value="1"/>
</dbReference>
<dbReference type="GO" id="GO:0016020">
    <property type="term" value="C:membrane"/>
    <property type="evidence" value="ECO:0007669"/>
    <property type="project" value="UniProtKB-SubCell"/>
</dbReference>
<dbReference type="CDD" id="cd00082">
    <property type="entry name" value="HisKA"/>
    <property type="match status" value="1"/>
</dbReference>
<keyword evidence="6 14" id="KW-0812">Transmembrane</keyword>
<dbReference type="FunFam" id="3.30.565.10:FF:000010">
    <property type="entry name" value="Sensor histidine kinase RcsC"/>
    <property type="match status" value="1"/>
</dbReference>
<protein>
    <recommendedName>
        <fullName evidence="3">histidine kinase</fullName>
        <ecNumber evidence="3">2.7.13.3</ecNumber>
    </recommendedName>
</protein>
<dbReference type="InterPro" id="IPR036890">
    <property type="entry name" value="HATPase_C_sf"/>
</dbReference>
<dbReference type="Proteomes" id="UP000058114">
    <property type="component" value="Chromosome"/>
</dbReference>
<feature type="domain" description="Response regulatory" evidence="16">
    <location>
        <begin position="477"/>
        <end position="594"/>
    </location>
</feature>
<evidence type="ECO:0000259" key="15">
    <source>
        <dbReference type="PROSITE" id="PS50109"/>
    </source>
</evidence>
<dbReference type="Pfam" id="PF02518">
    <property type="entry name" value="HATPase_c"/>
    <property type="match status" value="1"/>
</dbReference>
<dbReference type="RefSeq" id="WP_082634819.1">
    <property type="nucleotide sequence ID" value="NZ_CP013067.1"/>
</dbReference>
<evidence type="ECO:0000313" key="17">
    <source>
        <dbReference type="EMBL" id="ALP40067.1"/>
    </source>
</evidence>
<evidence type="ECO:0000256" key="2">
    <source>
        <dbReference type="ARBA" id="ARBA00004370"/>
    </source>
</evidence>
<dbReference type="PATRIC" id="fig|652.5.peg.2236"/>
<keyword evidence="7" id="KW-0547">Nucleotide-binding</keyword>
<dbReference type="PANTHER" id="PTHR45339">
    <property type="entry name" value="HYBRID SIGNAL TRANSDUCTION HISTIDINE KINASE J"/>
    <property type="match status" value="1"/>
</dbReference>
<feature type="modified residue" description="4-aspartylphosphate" evidence="13">
    <location>
        <position position="654"/>
    </location>
</feature>
<sequence>MSSLQPFHQRTLIGSILVLILAMVGITLVQYHQLGDLERYSSQGEDNVMWNYFQLYNEGLRLQYDIERKGDEEVLLRYGIFVSSIDLIYQSRDRHIMQHTEAYLAAIPALRRFVEEADPNMEEETVSPQTRRWLGEQIAKLLPLLHALTLEMNNQSSLFDQQRKETVKEQIVITVSIALFQFGLLTFFALMAWRQFRQVHRHHYALRKLNEKLVRANREAEAGKRAKSTFIANMSHEIRTPMNGVIGMISLLEDELTEPRHVGYMHTARESAEYLLALLNDILDLSKLEAGKIALHPAPSSLEQMIQELGELVRPNYESKGLSFSWQIAPDVPHWIQIDELRVRQILLNLISNAIKFTDEGEVRVLVGADHQLGECWQYRITVADTGIGISQQQMSALFQRFVQADPSITRHYGGSGLGLEISRSLARLMGGEIRVESTPGQGSRFTLIVSVLEAMPQPITAQPRPTQRRGARSQGRVLLVDDNLTNLTVFGVMLEQGGYEVTRAQSGEAALESLAGAPFDIVLMDIQMPGIDGIETSRRIRASGEAWANLPIVALTADAMPDAEQRYLSLGMNAYLTKPLRRDALLRTLSRLLSHRPLVAVHGQVMVVDDNQVNLSVASAMLHKLGWGVCEAHSGEEAYRLCRERHFDLVLMDIHMAELDGLETSRRLNTLPESQRPGQILALTADCSPDLPKACLSAGMMGILPKPVTRQALEQALEKIHP</sequence>
<dbReference type="CDD" id="cd17546">
    <property type="entry name" value="REC_hyHK_CKI1_RcsC-like"/>
    <property type="match status" value="2"/>
</dbReference>
<evidence type="ECO:0000256" key="14">
    <source>
        <dbReference type="SAM" id="Phobius"/>
    </source>
</evidence>
<feature type="modified residue" description="4-aspartylphosphate" evidence="13">
    <location>
        <position position="526"/>
    </location>
</feature>
<dbReference type="EMBL" id="CP013067">
    <property type="protein sequence ID" value="ALP40067.1"/>
    <property type="molecule type" value="Genomic_DNA"/>
</dbReference>
<evidence type="ECO:0000256" key="3">
    <source>
        <dbReference type="ARBA" id="ARBA00012438"/>
    </source>
</evidence>
<evidence type="ECO:0000313" key="18">
    <source>
        <dbReference type="Proteomes" id="UP000058114"/>
    </source>
</evidence>
<evidence type="ECO:0000256" key="13">
    <source>
        <dbReference type="PROSITE-ProRule" id="PRU00169"/>
    </source>
</evidence>
<feature type="domain" description="Response regulatory" evidence="16">
    <location>
        <begin position="605"/>
        <end position="722"/>
    </location>
</feature>
<dbReference type="InterPro" id="IPR005467">
    <property type="entry name" value="His_kinase_dom"/>
</dbReference>
<name>A0A0S2SEF3_9GAMM</name>
<evidence type="ECO:0000259" key="16">
    <source>
        <dbReference type="PROSITE" id="PS50110"/>
    </source>
</evidence>
<dbReference type="EC" id="2.7.13.3" evidence="3"/>
<dbReference type="Pfam" id="PF00512">
    <property type="entry name" value="HisKA"/>
    <property type="match status" value="1"/>
</dbReference>
<feature type="transmembrane region" description="Helical" evidence="14">
    <location>
        <begin position="171"/>
        <end position="193"/>
    </location>
</feature>
<dbReference type="InterPro" id="IPR001789">
    <property type="entry name" value="Sig_transdc_resp-reg_receiver"/>
</dbReference>
<dbReference type="InterPro" id="IPR011006">
    <property type="entry name" value="CheY-like_superfamily"/>
</dbReference>
<evidence type="ECO:0000256" key="12">
    <source>
        <dbReference type="ARBA" id="ARBA00023136"/>
    </source>
</evidence>
<dbReference type="KEGG" id="asr:WL1483_648"/>
<dbReference type="GO" id="GO:0005524">
    <property type="term" value="F:ATP binding"/>
    <property type="evidence" value="ECO:0007669"/>
    <property type="project" value="UniProtKB-KW"/>
</dbReference>
<comment type="subcellular location">
    <subcellularLocation>
        <location evidence="2">Membrane</location>
    </subcellularLocation>
</comment>
<dbReference type="InterPro" id="IPR003661">
    <property type="entry name" value="HisK_dim/P_dom"/>
</dbReference>
<evidence type="ECO:0000256" key="10">
    <source>
        <dbReference type="ARBA" id="ARBA00022989"/>
    </source>
</evidence>
<feature type="transmembrane region" description="Helical" evidence="14">
    <location>
        <begin position="12"/>
        <end position="31"/>
    </location>
</feature>
<evidence type="ECO:0000256" key="9">
    <source>
        <dbReference type="ARBA" id="ARBA00022840"/>
    </source>
</evidence>
<dbReference type="AlphaFoldDB" id="A0A0S2SEF3"/>
<dbReference type="SUPFAM" id="SSF47384">
    <property type="entry name" value="Homodimeric domain of signal transducing histidine kinase"/>
    <property type="match status" value="1"/>
</dbReference>
<feature type="domain" description="Histidine kinase" evidence="15">
    <location>
        <begin position="233"/>
        <end position="454"/>
    </location>
</feature>
<dbReference type="InterPro" id="IPR036097">
    <property type="entry name" value="HisK_dim/P_sf"/>
</dbReference>
<reference evidence="17 18" key="2">
    <citation type="journal article" date="2016" name="Genome Announc.">
        <title>Complete Genome Sequence of the Highly Virulent Aeromonas schubertii Strain WL1483, Isolated from Diseased Snakehead Fish (Channa argus) in China.</title>
        <authorList>
            <person name="Liu L."/>
            <person name="Li N."/>
            <person name="Zhang D."/>
            <person name="Fu X."/>
            <person name="Shi C."/>
            <person name="Lin Q."/>
            <person name="Hao G."/>
        </authorList>
    </citation>
    <scope>NUCLEOTIDE SEQUENCE [LARGE SCALE GENOMIC DNA]</scope>
    <source>
        <strain evidence="17 18">WL1483</strain>
    </source>
</reference>
<dbReference type="PRINTS" id="PR00344">
    <property type="entry name" value="BCTRLSENSOR"/>
</dbReference>
<evidence type="ECO:0000256" key="4">
    <source>
        <dbReference type="ARBA" id="ARBA00022553"/>
    </source>
</evidence>
<dbReference type="SMART" id="SM00448">
    <property type="entry name" value="REC"/>
    <property type="match status" value="2"/>
</dbReference>
<accession>A0A0S2SEF3</accession>
<comment type="catalytic activity">
    <reaction evidence="1">
        <text>ATP + protein L-histidine = ADP + protein N-phospho-L-histidine.</text>
        <dbReference type="EC" id="2.7.13.3"/>
    </reaction>
</comment>
<keyword evidence="8" id="KW-0418">Kinase</keyword>
<dbReference type="PANTHER" id="PTHR45339:SF3">
    <property type="entry name" value="HISTIDINE KINASE"/>
    <property type="match status" value="1"/>
</dbReference>
<dbReference type="InterPro" id="IPR003594">
    <property type="entry name" value="HATPase_dom"/>
</dbReference>
<evidence type="ECO:0000256" key="6">
    <source>
        <dbReference type="ARBA" id="ARBA00022692"/>
    </source>
</evidence>
<keyword evidence="12 14" id="KW-0472">Membrane</keyword>
<evidence type="ECO:0000256" key="11">
    <source>
        <dbReference type="ARBA" id="ARBA00023012"/>
    </source>
</evidence>
<evidence type="ECO:0000256" key="5">
    <source>
        <dbReference type="ARBA" id="ARBA00022679"/>
    </source>
</evidence>
<evidence type="ECO:0000256" key="8">
    <source>
        <dbReference type="ARBA" id="ARBA00022777"/>
    </source>
</evidence>
<dbReference type="SUPFAM" id="SSF52172">
    <property type="entry name" value="CheY-like"/>
    <property type="match status" value="2"/>
</dbReference>
<dbReference type="Gene3D" id="3.40.50.2300">
    <property type="match status" value="2"/>
</dbReference>
<dbReference type="FunFam" id="1.10.287.130:FF:000004">
    <property type="entry name" value="Ethylene receptor 1"/>
    <property type="match status" value="1"/>
</dbReference>
<dbReference type="SMART" id="SM00387">
    <property type="entry name" value="HATPase_c"/>
    <property type="match status" value="1"/>
</dbReference>
<dbReference type="SUPFAM" id="SSF55874">
    <property type="entry name" value="ATPase domain of HSP90 chaperone/DNA topoisomerase II/histidine kinase"/>
    <property type="match status" value="1"/>
</dbReference>
<keyword evidence="9" id="KW-0067">ATP-binding</keyword>
<dbReference type="Gene3D" id="3.30.565.10">
    <property type="entry name" value="Histidine kinase-like ATPase, C-terminal domain"/>
    <property type="match status" value="1"/>
</dbReference>
<reference evidence="18" key="1">
    <citation type="submission" date="2015-10" db="EMBL/GenBank/DDBJ databases">
        <title>Complete Genome Sequence of Aeromonas schubertii strain WL1483.</title>
        <authorList>
            <person name="Liu L."/>
        </authorList>
    </citation>
    <scope>NUCLEOTIDE SEQUENCE [LARGE SCALE GENOMIC DNA]</scope>
    <source>
        <strain evidence="18">WL1483</strain>
    </source>
</reference>
<dbReference type="GO" id="GO:0000155">
    <property type="term" value="F:phosphorelay sensor kinase activity"/>
    <property type="evidence" value="ECO:0007669"/>
    <property type="project" value="InterPro"/>
</dbReference>
<evidence type="ECO:0000256" key="1">
    <source>
        <dbReference type="ARBA" id="ARBA00000085"/>
    </source>
</evidence>
<dbReference type="Pfam" id="PF00072">
    <property type="entry name" value="Response_reg"/>
    <property type="match status" value="2"/>
</dbReference>
<dbReference type="InterPro" id="IPR004358">
    <property type="entry name" value="Sig_transdc_His_kin-like_C"/>
</dbReference>
<keyword evidence="4 13" id="KW-0597">Phosphoprotein</keyword>
<dbReference type="PROSITE" id="PS50109">
    <property type="entry name" value="HIS_KIN"/>
    <property type="match status" value="1"/>
</dbReference>
<organism evidence="17 18">
    <name type="scientific">Aeromonas schubertii</name>
    <dbReference type="NCBI Taxonomy" id="652"/>
    <lineage>
        <taxon>Bacteria</taxon>
        <taxon>Pseudomonadati</taxon>
        <taxon>Pseudomonadota</taxon>
        <taxon>Gammaproteobacteria</taxon>
        <taxon>Aeromonadales</taxon>
        <taxon>Aeromonadaceae</taxon>
        <taxon>Aeromonas</taxon>
    </lineage>
</organism>
<keyword evidence="11" id="KW-0902">Two-component regulatory system</keyword>
<gene>
    <name evidence="17" type="ORF">WL1483_648</name>
</gene>
<keyword evidence="10 14" id="KW-1133">Transmembrane helix</keyword>
<keyword evidence="5" id="KW-0808">Transferase</keyword>
<dbReference type="SMART" id="SM00388">
    <property type="entry name" value="HisKA"/>
    <property type="match status" value="1"/>
</dbReference>
<proteinExistence type="predicted"/>
<evidence type="ECO:0000256" key="7">
    <source>
        <dbReference type="ARBA" id="ARBA00022741"/>
    </source>
</evidence>